<dbReference type="FunFam" id="3.20.20.140:FF:000174">
    <property type="entry name" value="Dihydropyrimidinase-related protein 2"/>
    <property type="match status" value="1"/>
</dbReference>
<name>A0A7Z0ACS9_9MICO</name>
<dbReference type="PANTHER" id="PTHR11647">
    <property type="entry name" value="HYDRANTOINASE/DIHYDROPYRIMIDINASE FAMILY MEMBER"/>
    <property type="match status" value="1"/>
</dbReference>
<evidence type="ECO:0000259" key="3">
    <source>
        <dbReference type="Pfam" id="PF01979"/>
    </source>
</evidence>
<dbReference type="GO" id="GO:0004157">
    <property type="term" value="F:dihydropyrimidinase activity"/>
    <property type="evidence" value="ECO:0007669"/>
    <property type="project" value="UniProtKB-EC"/>
</dbReference>
<dbReference type="PANTHER" id="PTHR11647:SF1">
    <property type="entry name" value="COLLAPSIN RESPONSE MEDIATOR PROTEIN"/>
    <property type="match status" value="1"/>
</dbReference>
<feature type="domain" description="Amidohydrolase-related" evidence="3">
    <location>
        <begin position="54"/>
        <end position="436"/>
    </location>
</feature>
<protein>
    <submittedName>
        <fullName evidence="4">Dihydropyrimidinase</fullName>
        <ecNumber evidence="4">3.5.2.2</ecNumber>
    </submittedName>
</protein>
<organism evidence="4 5">
    <name type="scientific">Spelaeicoccus albus</name>
    <dbReference type="NCBI Taxonomy" id="1280376"/>
    <lineage>
        <taxon>Bacteria</taxon>
        <taxon>Bacillati</taxon>
        <taxon>Actinomycetota</taxon>
        <taxon>Actinomycetes</taxon>
        <taxon>Micrococcales</taxon>
        <taxon>Brevibacteriaceae</taxon>
        <taxon>Spelaeicoccus</taxon>
    </lineage>
</organism>
<comment type="cofactor">
    <cofactor evidence="1">
        <name>Zn(2+)</name>
        <dbReference type="ChEBI" id="CHEBI:29105"/>
    </cofactor>
</comment>
<dbReference type="Gene3D" id="2.30.40.10">
    <property type="entry name" value="Urease, subunit C, domain 1"/>
    <property type="match status" value="1"/>
</dbReference>
<keyword evidence="4" id="KW-0378">Hydrolase</keyword>
<dbReference type="GO" id="GO:0005829">
    <property type="term" value="C:cytosol"/>
    <property type="evidence" value="ECO:0007669"/>
    <property type="project" value="TreeGrafter"/>
</dbReference>
<dbReference type="InterPro" id="IPR011059">
    <property type="entry name" value="Metal-dep_hydrolase_composite"/>
</dbReference>
<evidence type="ECO:0000313" key="5">
    <source>
        <dbReference type="Proteomes" id="UP000539111"/>
    </source>
</evidence>
<dbReference type="SUPFAM" id="SSF51556">
    <property type="entry name" value="Metallo-dependent hydrolases"/>
    <property type="match status" value="1"/>
</dbReference>
<comment type="caution">
    <text evidence="4">The sequence shown here is derived from an EMBL/GenBank/DDBJ whole genome shotgun (WGS) entry which is preliminary data.</text>
</comment>
<dbReference type="InterPro" id="IPR050378">
    <property type="entry name" value="Metallo-dep_Hydrolases_sf"/>
</dbReference>
<dbReference type="SUPFAM" id="SSF51338">
    <property type="entry name" value="Composite domain of metallo-dependent hydrolases"/>
    <property type="match status" value="1"/>
</dbReference>
<dbReference type="AlphaFoldDB" id="A0A7Z0ACS9"/>
<dbReference type="InterPro" id="IPR006680">
    <property type="entry name" value="Amidohydro-rel"/>
</dbReference>
<gene>
    <name evidence="4" type="ORF">BJY26_001242</name>
</gene>
<evidence type="ECO:0000256" key="2">
    <source>
        <dbReference type="ARBA" id="ARBA00008829"/>
    </source>
</evidence>
<dbReference type="RefSeq" id="WP_179426598.1">
    <property type="nucleotide sequence ID" value="NZ_JACBZP010000001.1"/>
</dbReference>
<sequence>MEKYDLVIHGGVVVNSDKTVAMNIAISNGIIRELLHPEVLLPPSDRSIDAAGRMIFPGGVDPHCHVGQRLGTYAGLDDYQSASTAALFGGTTTIVDFAIPQPDENPVAVLRDRQALAANARSSVAFHGCIVEPESPVSKLVAQMVELGVRTVKLFTTYRGEVMASKQTILDVMRSLKQYGGMPYVHAEANHFVEDSQHKMRELSKLDAASMPQTRPAIAELAAVSETIDLARYADSPVYFVHQTTGEAVDLVSAARDHGVAAHSEVCPHYLSLTDEKYSDVHPERFVCCPPLRDSATVEELNARAVIGKIDTIGSDHCCFSTGQKAESAHDVTQMPNGLPGVETRLPVAFTTLVVDHGMSINDFVGAFSTAPARLNGLENKGHIGVGFDADLVILDDSSTRTATSEALHMATDYTPYEGRNFHGWPEVVICHGKVVIEGDEFIDPGPVGSTLQAQAIHVTSRSHS</sequence>
<reference evidence="4 5" key="1">
    <citation type="submission" date="2020-07" db="EMBL/GenBank/DDBJ databases">
        <title>Sequencing the genomes of 1000 actinobacteria strains.</title>
        <authorList>
            <person name="Klenk H.-P."/>
        </authorList>
    </citation>
    <scope>NUCLEOTIDE SEQUENCE [LARGE SCALE GENOMIC DNA]</scope>
    <source>
        <strain evidence="4 5">DSM 26341</strain>
    </source>
</reference>
<dbReference type="EC" id="3.5.2.2" evidence="4"/>
<evidence type="ECO:0000256" key="1">
    <source>
        <dbReference type="ARBA" id="ARBA00001947"/>
    </source>
</evidence>
<dbReference type="EMBL" id="JACBZP010000001">
    <property type="protein sequence ID" value="NYI66936.1"/>
    <property type="molecule type" value="Genomic_DNA"/>
</dbReference>
<comment type="similarity">
    <text evidence="2">Belongs to the metallo-dependent hydrolases superfamily. Hydantoinase/dihydropyrimidinase family.</text>
</comment>
<dbReference type="Gene3D" id="3.20.20.140">
    <property type="entry name" value="Metal-dependent hydrolases"/>
    <property type="match status" value="1"/>
</dbReference>
<proteinExistence type="inferred from homology"/>
<keyword evidence="5" id="KW-1185">Reference proteome</keyword>
<dbReference type="Proteomes" id="UP000539111">
    <property type="component" value="Unassembled WGS sequence"/>
</dbReference>
<dbReference type="Pfam" id="PF01979">
    <property type="entry name" value="Amidohydro_1"/>
    <property type="match status" value="1"/>
</dbReference>
<dbReference type="InterPro" id="IPR032466">
    <property type="entry name" value="Metal_Hydrolase"/>
</dbReference>
<evidence type="ECO:0000313" key="4">
    <source>
        <dbReference type="EMBL" id="NYI66936.1"/>
    </source>
</evidence>
<accession>A0A7Z0ACS9</accession>